<dbReference type="EMBL" id="MRCX01000063">
    <property type="protein sequence ID" value="RKK75260.1"/>
    <property type="molecule type" value="Genomic_DNA"/>
</dbReference>
<comment type="caution">
    <text evidence="2">The sequence shown here is derived from an EMBL/GenBank/DDBJ whole genome shotgun (WGS) entry which is preliminary data.</text>
</comment>
<dbReference type="VEuPathDB" id="FungiDB:HZS61_002653"/>
<sequence>MLLFNLLWLISFAASHPSHSKPCPHISGNINIDEYQLYPENEFFDPKTCLLYFGVLFNSSVSVYDPYKRRIVDNFTFPNITLNPNHHVAGIAVDPSTRLLGVTVNDRIVLQTLGKEAPSLNYFLLYDQKKRQVKNSFNINAVTKGKVIGIQDLDYDKRGHEYVLGSYPSSIVRIDPSGRRSTAWYVAEPFAETHLKYGFGGIQIIGDVVLVNDNTIGGFKRFDALSSIGSPTVVPFTPNASIEWSDAIFAPPRYHGTVLVVAENYKGISVMRSHDGWKTADYMGLITASEVDIPSDALTVATVQIGQSLYAVPEFFFDAPVAPWNAGNRTQYTLYDITAKVETLLC</sequence>
<dbReference type="Proteomes" id="UP000285084">
    <property type="component" value="Unassembled WGS sequence"/>
</dbReference>
<protein>
    <submittedName>
        <fullName evidence="2">Uncharacterized protein</fullName>
    </submittedName>
</protein>
<evidence type="ECO:0000313" key="2">
    <source>
        <dbReference type="EMBL" id="RKK75260.1"/>
    </source>
</evidence>
<organism evidence="2 3">
    <name type="scientific">Fusarium oxysporum</name>
    <name type="common">Fusarium vascular wilt</name>
    <dbReference type="NCBI Taxonomy" id="5507"/>
    <lineage>
        <taxon>Eukaryota</taxon>
        <taxon>Fungi</taxon>
        <taxon>Dikarya</taxon>
        <taxon>Ascomycota</taxon>
        <taxon>Pezizomycotina</taxon>
        <taxon>Sordariomycetes</taxon>
        <taxon>Hypocreomycetidae</taxon>
        <taxon>Hypocreales</taxon>
        <taxon>Nectriaceae</taxon>
        <taxon>Fusarium</taxon>
        <taxon>Fusarium oxysporum species complex</taxon>
    </lineage>
</organism>
<dbReference type="SUPFAM" id="SSF63829">
    <property type="entry name" value="Calcium-dependent phosphotriesterase"/>
    <property type="match status" value="1"/>
</dbReference>
<gene>
    <name evidence="2" type="ORF">BFJ69_g7850</name>
</gene>
<dbReference type="CDD" id="cd12811">
    <property type="entry name" value="MALA"/>
    <property type="match status" value="1"/>
</dbReference>
<dbReference type="VEuPathDB" id="FungiDB:FOMG_07597"/>
<keyword evidence="1" id="KW-0732">Signal</keyword>
<accession>A0A420N4M3</accession>
<evidence type="ECO:0000313" key="3">
    <source>
        <dbReference type="Proteomes" id="UP000285084"/>
    </source>
</evidence>
<dbReference type="InterPro" id="IPR054550">
    <property type="entry name" value="Mala_s_1-like"/>
</dbReference>
<dbReference type="VEuPathDB" id="FungiDB:FOZG_10314"/>
<name>A0A420N4M3_FUSOX</name>
<dbReference type="VEuPathDB" id="FungiDB:FOXG_10792"/>
<proteinExistence type="predicted"/>
<reference evidence="2 3" key="1">
    <citation type="journal article" date="2018" name="Sci. Rep.">
        <title>Characterisation of pathogen-specific regions and novel effector candidates in Fusarium oxysporum f. sp. cepae.</title>
        <authorList>
            <person name="Armitage A.D."/>
            <person name="Taylor A."/>
            <person name="Sobczyk M.K."/>
            <person name="Baxter L."/>
            <person name="Greenfield B.P."/>
            <person name="Bates H.J."/>
            <person name="Wilson F."/>
            <person name="Jackson A.C."/>
            <person name="Ott S."/>
            <person name="Harrison R.J."/>
            <person name="Clarkson J.P."/>
        </authorList>
    </citation>
    <scope>NUCLEOTIDE SEQUENCE [LARGE SCALE GENOMIC DNA]</scope>
    <source>
        <strain evidence="2 3">Fo_A13</strain>
    </source>
</reference>
<dbReference type="VEuPathDB" id="FungiDB:FOC4_g10002171"/>
<evidence type="ECO:0000256" key="1">
    <source>
        <dbReference type="SAM" id="SignalP"/>
    </source>
</evidence>
<feature type="chain" id="PRO_5019332684" evidence="1">
    <location>
        <begin position="21"/>
        <end position="346"/>
    </location>
</feature>
<dbReference type="VEuPathDB" id="FungiDB:FOC1_g10001970"/>
<dbReference type="VEuPathDB" id="FungiDB:FOIG_04644"/>
<feature type="signal peptide" evidence="1">
    <location>
        <begin position="1"/>
        <end position="20"/>
    </location>
</feature>
<dbReference type="AlphaFoldDB" id="A0A420N4M3"/>